<dbReference type="Pfam" id="PF05057">
    <property type="entry name" value="DUF676"/>
    <property type="match status" value="1"/>
</dbReference>
<dbReference type="Gene3D" id="3.40.50.1820">
    <property type="entry name" value="alpha/beta hydrolase"/>
    <property type="match status" value="1"/>
</dbReference>
<evidence type="ECO:0000256" key="2">
    <source>
        <dbReference type="ARBA" id="ARBA00004240"/>
    </source>
</evidence>
<dbReference type="Gene3D" id="3.40.50.300">
    <property type="entry name" value="P-loop containing nucleotide triphosphate hydrolases"/>
    <property type="match status" value="1"/>
</dbReference>
<dbReference type="PANTHER" id="PTHR48182">
    <property type="entry name" value="PROTEIN SERAC1"/>
    <property type="match status" value="1"/>
</dbReference>
<evidence type="ECO:0000256" key="6">
    <source>
        <dbReference type="ARBA" id="ARBA00023128"/>
    </source>
</evidence>
<comment type="similarity">
    <text evidence="4">Belongs to the putative lipase ROG1 family.</text>
</comment>
<dbReference type="EMBL" id="JAFEKC020000004">
    <property type="protein sequence ID" value="KAK0514788.1"/>
    <property type="molecule type" value="Genomic_DNA"/>
</dbReference>
<dbReference type="InterPro" id="IPR011990">
    <property type="entry name" value="TPR-like_helical_dom_sf"/>
</dbReference>
<dbReference type="SUPFAM" id="SSF52540">
    <property type="entry name" value="P-loop containing nucleoside triphosphate hydrolases"/>
    <property type="match status" value="1"/>
</dbReference>
<reference evidence="9" key="1">
    <citation type="submission" date="2023-03" db="EMBL/GenBank/DDBJ databases">
        <title>Complete genome of Cladonia borealis.</title>
        <authorList>
            <person name="Park H."/>
        </authorList>
    </citation>
    <scope>NUCLEOTIDE SEQUENCE</scope>
    <source>
        <strain evidence="9">ANT050790</strain>
    </source>
</reference>
<proteinExistence type="inferred from homology"/>
<keyword evidence="7" id="KW-0472">Membrane</keyword>
<keyword evidence="10" id="KW-1185">Reference proteome</keyword>
<evidence type="ECO:0000256" key="7">
    <source>
        <dbReference type="ARBA" id="ARBA00023136"/>
    </source>
</evidence>
<dbReference type="SUPFAM" id="SSF48452">
    <property type="entry name" value="TPR-like"/>
    <property type="match status" value="1"/>
</dbReference>
<dbReference type="InterPro" id="IPR052374">
    <property type="entry name" value="SERAC1"/>
</dbReference>
<evidence type="ECO:0000256" key="3">
    <source>
        <dbReference type="ARBA" id="ARBA00004370"/>
    </source>
</evidence>
<dbReference type="GO" id="GO:0005739">
    <property type="term" value="C:mitochondrion"/>
    <property type="evidence" value="ECO:0007669"/>
    <property type="project" value="UniProtKB-SubCell"/>
</dbReference>
<keyword evidence="6" id="KW-0496">Mitochondrion</keyword>
<evidence type="ECO:0000259" key="8">
    <source>
        <dbReference type="Pfam" id="PF05057"/>
    </source>
</evidence>
<dbReference type="InterPro" id="IPR027417">
    <property type="entry name" value="P-loop_NTPase"/>
</dbReference>
<comment type="subcellular location">
    <subcellularLocation>
        <location evidence="2">Endoplasmic reticulum</location>
    </subcellularLocation>
    <subcellularLocation>
        <location evidence="3">Membrane</location>
    </subcellularLocation>
    <subcellularLocation>
        <location evidence="1">Mitochondrion</location>
    </subcellularLocation>
</comment>
<organism evidence="9 10">
    <name type="scientific">Cladonia borealis</name>
    <dbReference type="NCBI Taxonomy" id="184061"/>
    <lineage>
        <taxon>Eukaryota</taxon>
        <taxon>Fungi</taxon>
        <taxon>Dikarya</taxon>
        <taxon>Ascomycota</taxon>
        <taxon>Pezizomycotina</taxon>
        <taxon>Lecanoromycetes</taxon>
        <taxon>OSLEUM clade</taxon>
        <taxon>Lecanoromycetidae</taxon>
        <taxon>Lecanorales</taxon>
        <taxon>Lecanorineae</taxon>
        <taxon>Cladoniaceae</taxon>
        <taxon>Cladonia</taxon>
    </lineage>
</organism>
<accession>A0AA39R4N0</accession>
<sequence length="1042" mass="119215">MGLKVLYPEPDQASQETLTVDIVAVHGLNGDPTDTWTDAKTKAFWLKDFLHHDLKGARIMTFGYNADIAFGNTTASIKDHAMDLLGCLVDEREGDAETQRPIIFIAHSLGGIIVKEALTWAHVEPQYSRIKESTLGIAFFGTPHRGSEKADYGKVLVRVVSGVMVRPKSKLVNALQCNSETLMDLTSKFKFQARPLQIAAFYELKPTGIIGLIVEKYSALLEIEGEDQVPVNANHQDMCKYGSRDNETYQKLVKRLNRMLKAKENASNTTASVQNQIQSRTPHNKYFEVPRDVSSIFTGREDICQGLQERCLPSNPPSAQKTQKRYVLHGLGGSGKTQVCLKFAQDHRESFYGVFFIDASSASRAEQGFSAMAERCQVGKSMDDFKRWLTNLAEDWLLIIDNADDPSLDILPYFPPSCRGTIIITTRNPDCKIHATVGSRDIGAMDREEAISLLLKASGEQETDVSLRRRALPVVETLWLLALAIIHAGALIRQKLYDFEDYCNAYNTRRKELLSFQPVQASLDYKFTVYTTWEVSKESIRAVANRRNATQESRQTATNALELLTFFGFCHFDDIWEEFFKVAWEECSNLSDFPWWRSNIPQILREDRSREWDPFPFRRAMSLLSSYSLIQWSDLRVSLHPLVHSWIRDSLTEKVQLRYWTSSLSTLALMKGPPRQPYSYYRRLMPHIQACLGVRDLKYLLIDDSVVIERAHITDYLLDVYYHCYQHEELLRLSESALEYTRQSLGDGDALIWTFMDYNISAHNWLHQYQETIDKLETRVEDFISSPSPVISPVTVSIMGRLMEAYNNLKHTKKALELGEKLVPLCIDTRGENDLMTCNVMHMLSRSYREIGQLEEAVKLCERAIEVQKTFLSDNDPNLLWFEHELAVTYNQMDLYHEAVDLLRHVVEKRKIALADDHLVTLVSQVELARAYNGLGQPGTGIPLIVNAIRLGEKAGVPDAELQIWRRNLAISQVHEAHRLWERRTKPFQPGVVISLLAEAIELGEKSEVPDEELQNWREAKSSTPESHNRRCRRGWRRLLRV</sequence>
<dbReference type="Proteomes" id="UP001166286">
    <property type="component" value="Unassembled WGS sequence"/>
</dbReference>
<comment type="caution">
    <text evidence="9">The sequence shown here is derived from an EMBL/GenBank/DDBJ whole genome shotgun (WGS) entry which is preliminary data.</text>
</comment>
<evidence type="ECO:0000256" key="5">
    <source>
        <dbReference type="ARBA" id="ARBA00022824"/>
    </source>
</evidence>
<dbReference type="GO" id="GO:0005783">
    <property type="term" value="C:endoplasmic reticulum"/>
    <property type="evidence" value="ECO:0007669"/>
    <property type="project" value="UniProtKB-SubCell"/>
</dbReference>
<feature type="domain" description="DUF676" evidence="8">
    <location>
        <begin position="22"/>
        <end position="131"/>
    </location>
</feature>
<dbReference type="AlphaFoldDB" id="A0AA39R4N0"/>
<evidence type="ECO:0000256" key="1">
    <source>
        <dbReference type="ARBA" id="ARBA00004173"/>
    </source>
</evidence>
<evidence type="ECO:0000313" key="10">
    <source>
        <dbReference type="Proteomes" id="UP001166286"/>
    </source>
</evidence>
<evidence type="ECO:0000256" key="4">
    <source>
        <dbReference type="ARBA" id="ARBA00007920"/>
    </source>
</evidence>
<evidence type="ECO:0000313" key="9">
    <source>
        <dbReference type="EMBL" id="KAK0514788.1"/>
    </source>
</evidence>
<dbReference type="PANTHER" id="PTHR48182:SF2">
    <property type="entry name" value="PROTEIN SERAC1"/>
    <property type="match status" value="1"/>
</dbReference>
<dbReference type="InterPro" id="IPR029058">
    <property type="entry name" value="AB_hydrolase_fold"/>
</dbReference>
<dbReference type="SUPFAM" id="SSF53474">
    <property type="entry name" value="alpha/beta-Hydrolases"/>
    <property type="match status" value="1"/>
</dbReference>
<dbReference type="InterPro" id="IPR007751">
    <property type="entry name" value="DUF676_lipase-like"/>
</dbReference>
<dbReference type="Gene3D" id="1.25.40.10">
    <property type="entry name" value="Tetratricopeptide repeat domain"/>
    <property type="match status" value="1"/>
</dbReference>
<name>A0AA39R4N0_9LECA</name>
<dbReference type="GO" id="GO:0016020">
    <property type="term" value="C:membrane"/>
    <property type="evidence" value="ECO:0007669"/>
    <property type="project" value="UniProtKB-SubCell"/>
</dbReference>
<gene>
    <name evidence="9" type="ORF">JMJ35_002167</name>
</gene>
<keyword evidence="5" id="KW-0256">Endoplasmic reticulum</keyword>
<dbReference type="Pfam" id="PF13374">
    <property type="entry name" value="TPR_10"/>
    <property type="match status" value="2"/>
</dbReference>
<protein>
    <recommendedName>
        <fullName evidence="8">DUF676 domain-containing protein</fullName>
    </recommendedName>
</protein>